<dbReference type="Proteomes" id="UP001295684">
    <property type="component" value="Unassembled WGS sequence"/>
</dbReference>
<dbReference type="GO" id="GO:0044458">
    <property type="term" value="P:motile cilium assembly"/>
    <property type="evidence" value="ECO:0007669"/>
    <property type="project" value="TreeGrafter"/>
</dbReference>
<dbReference type="InterPro" id="IPR029676">
    <property type="entry name" value="CFAP221"/>
</dbReference>
<dbReference type="Gene3D" id="2.60.40.10">
    <property type="entry name" value="Immunoglobulins"/>
    <property type="match status" value="1"/>
</dbReference>
<feature type="region of interest" description="Disordered" evidence="1">
    <location>
        <begin position="743"/>
        <end position="766"/>
    </location>
</feature>
<dbReference type="InterPro" id="IPR013783">
    <property type="entry name" value="Ig-like_fold"/>
</dbReference>
<protein>
    <recommendedName>
        <fullName evidence="4">Primary ciliary dyskinesia protein 1</fullName>
    </recommendedName>
</protein>
<name>A0AAD1Y6N0_EUPCR</name>
<dbReference type="EMBL" id="CAMPGE010028867">
    <property type="protein sequence ID" value="CAI2386366.1"/>
    <property type="molecule type" value="Genomic_DNA"/>
</dbReference>
<evidence type="ECO:0000313" key="3">
    <source>
        <dbReference type="Proteomes" id="UP001295684"/>
    </source>
</evidence>
<evidence type="ECO:0000256" key="1">
    <source>
        <dbReference type="SAM" id="MobiDB-lite"/>
    </source>
</evidence>
<dbReference type="GO" id="GO:0003341">
    <property type="term" value="P:cilium movement"/>
    <property type="evidence" value="ECO:0007669"/>
    <property type="project" value="InterPro"/>
</dbReference>
<dbReference type="GO" id="GO:0097729">
    <property type="term" value="C:9+2 motile cilium"/>
    <property type="evidence" value="ECO:0007669"/>
    <property type="project" value="TreeGrafter"/>
</dbReference>
<feature type="region of interest" description="Disordered" evidence="1">
    <location>
        <begin position="292"/>
        <end position="319"/>
    </location>
</feature>
<keyword evidence="3" id="KW-1185">Reference proteome</keyword>
<evidence type="ECO:0008006" key="4">
    <source>
        <dbReference type="Google" id="ProtNLM"/>
    </source>
</evidence>
<proteinExistence type="predicted"/>
<accession>A0AAD1Y6N0</accession>
<gene>
    <name evidence="2" type="ORF">ECRASSUSDP1_LOCUS27979</name>
</gene>
<feature type="compositionally biased region" description="Acidic residues" evidence="1">
    <location>
        <begin position="748"/>
        <end position="766"/>
    </location>
</feature>
<dbReference type="PANTHER" id="PTHR46500">
    <property type="entry name" value="CILIA- AND FLAGELLA-ASSOCIATED PROTEIN 221"/>
    <property type="match status" value="1"/>
</dbReference>
<evidence type="ECO:0000313" key="2">
    <source>
        <dbReference type="EMBL" id="CAI2386366.1"/>
    </source>
</evidence>
<sequence>MEEPLDINTNLERDLEEINQNDFAGTSQSLKTKSHLIPDMDKLPMSDTVNPLVKKYSYKNVGSNGVMSVEPEVLNFAGFYELNKTYTMKAKIINSSNIPQRVNILPPMTPFFSVKYSKKGMIPTNSAEEIYVQFKPTEYKYYYDSVRIHVSGTGPKGCIILPLHAYPVINRTQERLLPKLVNMKESAINEGVAKKVLYIESDTPVIFEYVIEWVESHQDINVSPMSGEIKAMGKTPIEVYYRPSSNTTANATFKLTTTEFNCKPCTVRVVGAAKPGEVERKDVSYYFDETRPQEDDYDASGSKTLLRSKPSKYTRRPGSGIKLKKIDQSQLSHQQWKPTESARKTVLSTNRTKTQASVKNMGETQIGDDAFATVKAKLTPNEQDFILKYRQLEELDKVKEIKFFQCLGDPPITSDEIGDFKQKRQDYIDETNFARFENTRYATETDNDRVVVDTDLPMEVNPQLDLYQNNHFELRKRCLNLMLKYVNQMVIRQRAGKRLMQLKAKLKEQSKAALEEGKQVILGEWSFNTEFENPKMPVEAGLTSIKEKVEAQMPTNFDDMAPFKPIEDLDFEIYNYKPFEIPKMSHYIPVLDDKPLRQGCEHEYAIRGPRGDPLSYVKPHQDKIIEMPETIRKPFDVPRTHLIMPHPTIRSYVPYKKYTEIDPEFYLQPHPIHRVIPDDDLTTRGTLTNDLSLINSDIPGYVGINTIEKIPLEHFEPQEYKRSHLREGLACDRTLERTFEKLPKADEVDYPSDEDSGNEEELDEEVIQQLDMEEGLEDKDSEFIDKTDGIISMKY</sequence>
<comment type="caution">
    <text evidence="2">The sequence shown here is derived from an EMBL/GenBank/DDBJ whole genome shotgun (WGS) entry which is preliminary data.</text>
</comment>
<dbReference type="PANTHER" id="PTHR46500:SF1">
    <property type="entry name" value="CILIA- AND FLAGELLA-ASSOCIATED PROTEIN 221"/>
    <property type="match status" value="1"/>
</dbReference>
<organism evidence="2 3">
    <name type="scientific">Euplotes crassus</name>
    <dbReference type="NCBI Taxonomy" id="5936"/>
    <lineage>
        <taxon>Eukaryota</taxon>
        <taxon>Sar</taxon>
        <taxon>Alveolata</taxon>
        <taxon>Ciliophora</taxon>
        <taxon>Intramacronucleata</taxon>
        <taxon>Spirotrichea</taxon>
        <taxon>Hypotrichia</taxon>
        <taxon>Euplotida</taxon>
        <taxon>Euplotidae</taxon>
        <taxon>Moneuplotes</taxon>
    </lineage>
</organism>
<dbReference type="AlphaFoldDB" id="A0AAD1Y6N0"/>
<reference evidence="2" key="1">
    <citation type="submission" date="2023-07" db="EMBL/GenBank/DDBJ databases">
        <authorList>
            <consortium name="AG Swart"/>
            <person name="Singh M."/>
            <person name="Singh A."/>
            <person name="Seah K."/>
            <person name="Emmerich C."/>
        </authorList>
    </citation>
    <scope>NUCLEOTIDE SEQUENCE</scope>
    <source>
        <strain evidence="2">DP1</strain>
    </source>
</reference>